<dbReference type="PANTHER" id="PTHR42824">
    <property type="entry name" value="GLUTAMINE AMIDOTRANSFERASE"/>
    <property type="match status" value="1"/>
</dbReference>
<dbReference type="CDD" id="cd01908">
    <property type="entry name" value="YafJ"/>
    <property type="match status" value="1"/>
</dbReference>
<protein>
    <submittedName>
        <fullName evidence="3">Class II glutamine amidotransferase</fullName>
    </submittedName>
</protein>
<evidence type="ECO:0000313" key="4">
    <source>
        <dbReference type="Proteomes" id="UP000267249"/>
    </source>
</evidence>
<dbReference type="EMBL" id="CP030139">
    <property type="protein sequence ID" value="AZB72225.1"/>
    <property type="molecule type" value="Genomic_DNA"/>
</dbReference>
<organism evidence="3 4">
    <name type="scientific">Synechococcus elongatus PCC 11801</name>
    <dbReference type="NCBI Taxonomy" id="2219813"/>
    <lineage>
        <taxon>Bacteria</taxon>
        <taxon>Bacillati</taxon>
        <taxon>Cyanobacteriota</taxon>
        <taxon>Cyanophyceae</taxon>
        <taxon>Synechococcales</taxon>
        <taxon>Synechococcaceae</taxon>
        <taxon>Synechococcus</taxon>
    </lineage>
</organism>
<name>A0AAN1QMR7_SYNEL</name>
<evidence type="ECO:0000313" key="3">
    <source>
        <dbReference type="EMBL" id="AZB72225.1"/>
    </source>
</evidence>
<sequence length="266" mass="29672">MCELLGMSANTPTDLCFSFRGFSARGGRTGEHRDGWGCAFYLGDRLLRVIDPEPAAESPLADVLRRVPIRSKLALSHIRKATQGSVDPRNCHPFSQKLGDREWVFAHNGHIEFELLRDRCPLKYYLPQGETDSEHLFCWILDRLAALVQPEPEQVLAILRDLSDRLPSPSIVNFLLGDGRYLYAHCSTSLAWVTRRYPFTKASLIDEDHTIDFAGCTRPSDVVSIIATRPLTQDEVWTVLNPGDLLVLAEGELVAQTATTPIAIAS</sequence>
<dbReference type="PANTHER" id="PTHR42824:SF1">
    <property type="entry name" value="GLUTAMINE AMIDOTRANSFERASE YAFJ-RELATED"/>
    <property type="match status" value="1"/>
</dbReference>
<dbReference type="InterPro" id="IPR017932">
    <property type="entry name" value="GATase_2_dom"/>
</dbReference>
<feature type="domain" description="Glutamine amidotransferase type-2" evidence="2">
    <location>
        <begin position="2"/>
        <end position="266"/>
    </location>
</feature>
<dbReference type="SUPFAM" id="SSF56235">
    <property type="entry name" value="N-terminal nucleophile aminohydrolases (Ntn hydrolases)"/>
    <property type="match status" value="1"/>
</dbReference>
<proteinExistence type="predicted"/>
<dbReference type="RefSeq" id="WP_208676260.1">
    <property type="nucleotide sequence ID" value="NZ_CP030139.2"/>
</dbReference>
<gene>
    <name evidence="3" type="ORF">DOP62_05345</name>
</gene>
<dbReference type="Pfam" id="PF13230">
    <property type="entry name" value="GATase_4"/>
    <property type="match status" value="1"/>
</dbReference>
<evidence type="ECO:0000256" key="1">
    <source>
        <dbReference type="ARBA" id="ARBA00022962"/>
    </source>
</evidence>
<dbReference type="Gene3D" id="3.60.20.10">
    <property type="entry name" value="Glutamine Phosphoribosylpyrophosphate, subunit 1, domain 1"/>
    <property type="match status" value="1"/>
</dbReference>
<dbReference type="PROSITE" id="PS51278">
    <property type="entry name" value="GATASE_TYPE_2"/>
    <property type="match status" value="1"/>
</dbReference>
<dbReference type="InterPro" id="IPR026869">
    <property type="entry name" value="EgtC-like"/>
</dbReference>
<reference evidence="3 4" key="1">
    <citation type="journal article" date="2018" name="Sci. Rep.">
        <title>Genome Features and Biochemical Characteristics of a Robust, Fast Growing and Naturally Transformable Cyanobacterium Synechococcus elongatus PCC 11801 Isolated from India.</title>
        <authorList>
            <person name="Jaiswal D."/>
            <person name="Sengupta A."/>
            <person name="Sohoni S."/>
            <person name="Sengupta S."/>
            <person name="Phadnavis A.G."/>
            <person name="Pakrasi H.B."/>
            <person name="Wangikar P.P."/>
        </authorList>
    </citation>
    <scope>NUCLEOTIDE SEQUENCE [LARGE SCALE GENOMIC DNA]</scope>
    <source>
        <strain evidence="3 4">PCC 11801</strain>
    </source>
</reference>
<accession>A0AAN1QMR7</accession>
<dbReference type="Proteomes" id="UP000267249">
    <property type="component" value="Chromosome"/>
</dbReference>
<evidence type="ECO:0000259" key="2">
    <source>
        <dbReference type="PROSITE" id="PS51278"/>
    </source>
</evidence>
<keyword evidence="1 3" id="KW-0315">Glutamine amidotransferase</keyword>
<dbReference type="AlphaFoldDB" id="A0AAN1QMR7"/>
<dbReference type="InterPro" id="IPR029055">
    <property type="entry name" value="Ntn_hydrolases_N"/>
</dbReference>